<dbReference type="InterPro" id="IPR008271">
    <property type="entry name" value="Ser/Thr_kinase_AS"/>
</dbReference>
<keyword evidence="10" id="KW-0067">ATP-binding</keyword>
<dbReference type="OrthoDB" id="4062651at2759"/>
<evidence type="ECO:0000256" key="3">
    <source>
        <dbReference type="ARBA" id="ARBA00012513"/>
    </source>
</evidence>
<feature type="compositionally biased region" description="Basic and acidic residues" evidence="13">
    <location>
        <begin position="1968"/>
        <end position="1977"/>
    </location>
</feature>
<feature type="region of interest" description="Disordered" evidence="13">
    <location>
        <begin position="710"/>
        <end position="803"/>
    </location>
</feature>
<dbReference type="InterPro" id="IPR056865">
    <property type="entry name" value="CCTL2_WNK"/>
</dbReference>
<feature type="region of interest" description="Disordered" evidence="13">
    <location>
        <begin position="2086"/>
        <end position="2218"/>
    </location>
</feature>
<evidence type="ECO:0000256" key="9">
    <source>
        <dbReference type="ARBA" id="ARBA00022777"/>
    </source>
</evidence>
<evidence type="ECO:0000256" key="5">
    <source>
        <dbReference type="ARBA" id="ARBA00022527"/>
    </source>
</evidence>
<feature type="compositionally biased region" description="Polar residues" evidence="13">
    <location>
        <begin position="640"/>
        <end position="692"/>
    </location>
</feature>
<accession>A0A6P3QU23</accession>
<feature type="compositionally biased region" description="Low complexity" evidence="13">
    <location>
        <begin position="2189"/>
        <end position="2202"/>
    </location>
</feature>
<reference evidence="16" key="1">
    <citation type="submission" date="2025-08" db="UniProtKB">
        <authorList>
            <consortium name="RefSeq"/>
        </authorList>
    </citation>
    <scope>IDENTIFICATION</scope>
    <source>
        <tissue evidence="16">Kidney</tissue>
    </source>
</reference>
<feature type="compositionally biased region" description="Polar residues" evidence="13">
    <location>
        <begin position="1809"/>
        <end position="1826"/>
    </location>
</feature>
<dbReference type="Pfam" id="PF00069">
    <property type="entry name" value="Pkinase"/>
    <property type="match status" value="1"/>
</dbReference>
<evidence type="ECO:0000256" key="4">
    <source>
        <dbReference type="ARBA" id="ARBA00022490"/>
    </source>
</evidence>
<keyword evidence="6" id="KW-0597">Phosphoprotein</keyword>
<dbReference type="Gene3D" id="3.30.200.20">
    <property type="entry name" value="Phosphorylase Kinase, domain 1"/>
    <property type="match status" value="1"/>
</dbReference>
<comment type="catalytic activity">
    <reaction evidence="12">
        <text>L-seryl-[protein] + ATP = O-phospho-L-seryl-[protein] + ADP + H(+)</text>
        <dbReference type="Rhea" id="RHEA:17989"/>
        <dbReference type="Rhea" id="RHEA-COMP:9863"/>
        <dbReference type="Rhea" id="RHEA-COMP:11604"/>
        <dbReference type="ChEBI" id="CHEBI:15378"/>
        <dbReference type="ChEBI" id="CHEBI:29999"/>
        <dbReference type="ChEBI" id="CHEBI:30616"/>
        <dbReference type="ChEBI" id="CHEBI:83421"/>
        <dbReference type="ChEBI" id="CHEBI:456216"/>
        <dbReference type="EC" id="2.7.11.1"/>
    </reaction>
</comment>
<dbReference type="FunFam" id="1.10.510.10:FF:000006">
    <property type="entry name" value="Serine/threonine-protein kinase WNK1 isoform 2"/>
    <property type="match status" value="1"/>
</dbReference>
<comment type="cofactor">
    <cofactor evidence="1">
        <name>Mg(2+)</name>
        <dbReference type="ChEBI" id="CHEBI:18420"/>
    </cofactor>
</comment>
<dbReference type="Gene3D" id="3.10.20.90">
    <property type="entry name" value="Phosphatidylinositol 3-kinase Catalytic Subunit, Chain A, domain 1"/>
    <property type="match status" value="2"/>
</dbReference>
<feature type="compositionally biased region" description="Basic and acidic residues" evidence="13">
    <location>
        <begin position="575"/>
        <end position="590"/>
    </location>
</feature>
<evidence type="ECO:0000256" key="6">
    <source>
        <dbReference type="ARBA" id="ARBA00022553"/>
    </source>
</evidence>
<feature type="compositionally biased region" description="Low complexity" evidence="13">
    <location>
        <begin position="125"/>
        <end position="161"/>
    </location>
</feature>
<feature type="domain" description="Protein kinase" evidence="14">
    <location>
        <begin position="223"/>
        <end position="481"/>
    </location>
</feature>
<feature type="compositionally biased region" description="Low complexity" evidence="13">
    <location>
        <begin position="10"/>
        <end position="19"/>
    </location>
</feature>
<feature type="region of interest" description="Disordered" evidence="13">
    <location>
        <begin position="108"/>
        <end position="205"/>
    </location>
</feature>
<dbReference type="InterPro" id="IPR024678">
    <property type="entry name" value="Kinase_OSR1/WNK_CCT"/>
</dbReference>
<evidence type="ECO:0000256" key="11">
    <source>
        <dbReference type="ARBA" id="ARBA00047899"/>
    </source>
</evidence>
<feature type="compositionally biased region" description="Basic residues" evidence="13">
    <location>
        <begin position="2096"/>
        <end position="2108"/>
    </location>
</feature>
<feature type="region of interest" description="Disordered" evidence="13">
    <location>
        <begin position="1035"/>
        <end position="1121"/>
    </location>
</feature>
<dbReference type="CTD" id="65125"/>
<evidence type="ECO:0000259" key="14">
    <source>
        <dbReference type="PROSITE" id="PS50011"/>
    </source>
</evidence>
<feature type="compositionally biased region" description="Polar residues" evidence="13">
    <location>
        <begin position="2120"/>
        <end position="2141"/>
    </location>
</feature>
<feature type="region of interest" description="Disordered" evidence="13">
    <location>
        <begin position="2306"/>
        <end position="2329"/>
    </location>
</feature>
<evidence type="ECO:0000256" key="2">
    <source>
        <dbReference type="ARBA" id="ARBA00004496"/>
    </source>
</evidence>
<evidence type="ECO:0000256" key="8">
    <source>
        <dbReference type="ARBA" id="ARBA00022741"/>
    </source>
</evidence>
<feature type="compositionally biased region" description="Polar residues" evidence="13">
    <location>
        <begin position="2149"/>
        <end position="2173"/>
    </location>
</feature>
<evidence type="ECO:0000256" key="1">
    <source>
        <dbReference type="ARBA" id="ARBA00001946"/>
    </source>
</evidence>
<dbReference type="GO" id="GO:0005737">
    <property type="term" value="C:cytoplasm"/>
    <property type="evidence" value="ECO:0007669"/>
    <property type="project" value="UniProtKB-SubCell"/>
</dbReference>
<feature type="region of interest" description="Disordered" evidence="13">
    <location>
        <begin position="1737"/>
        <end position="1759"/>
    </location>
</feature>
<feature type="compositionally biased region" description="Polar residues" evidence="13">
    <location>
        <begin position="2203"/>
        <end position="2218"/>
    </location>
</feature>
<dbReference type="EC" id="2.7.11.1" evidence="3"/>
<dbReference type="FunFam" id="3.30.200.20:FF:000494">
    <property type="entry name" value="serine/threonine-protein kinase WNK2 isoform X2"/>
    <property type="match status" value="1"/>
</dbReference>
<dbReference type="PANTHER" id="PTHR13902">
    <property type="entry name" value="SERINE/THREONINE-PROTEIN KINASE WNK WITH NO LYSINE -RELATED"/>
    <property type="match status" value="1"/>
</dbReference>
<sequence>MSGGAAEKQSSTPSSLFLSPPAPSPKNGSSSDSSVGEKLGTAGTDAGTGRTEEYRRRRHTMDKDSRGAAATTTTEHRFFRRSVICDSNATALELPGLPLSLPQPSVAAVVPQSTPPELQREETLTATAASQVAQQSPAAATAVSGEPAAAGPVATTAPSSTSKDRQVSQPNHVGSKEEPPSARSGSGGGSSAKEPQEERSQQQDDIEELETKAVGMSNDGRFLKFDIEIGRGSFKTVYKGLDTETTVEVAWCELQDRKLSKSERQRFKEEAEMLKGLQHPNIVRFYDSWESTVKGKKCIVLVTELMTSGTLKTYLKRFKVMKIKVLRSWCRQILKGLQFLHTRTPPIIHRDLKCDNIFITGPTGSVKIGDLGLATLKRASFAKSVIGTPEFMAPEMYEEKYDESVDVYAFGMCMLEMATSEYPYSECQNAAQIYRRVTSGVKPASFDKVAIPEVKEIIEGCIRQNKDERYSIKDLLNHAFFQEETGVRVELAEEDDGEKIAIKLWLRIEDIKKLKGKYKDNEAIEFSFDLDRDVPEDVAQEMVESGYVCEGDHKTMAKAIKDRVSLIKRKREQRQLVREEQEKRKQEESSFKQQVEQQSSASQAGIKQLPSASTGIPTASATSASVSTQVEPEEPEADQHQQLQYQQPSVSVLSDGTVDSGQGSSVFTESRVSSQQTVSYGSQHEQAHSTGTLPGHTASIVQAQSQPHAVYPPSSMAQGQSQGQPSSSSVTGVSSSQSIQHPQQQHGIQQTAPPQQTVQYSLPQTSTSSEATTAQPVSQPQAPQVLPQASAGKQLPVSQPVPTVQGEPQISVATQPSVVPVHSGAHFLPMGQPLPTSLLPQYPVSQIPVSTPHVSAAQTGFSTLPITIAAGLNQPLLTLASSATAAAIPGGSTMAPSQLPALLQPVTQLPSQVHPQLLQPAVQSMGIPANLGQAAEVPLPSGDVLYQGFPPRLPPQYPGDSNIAPSSSVASVCIPSTVLSPPMPTEALATPGYFPTVVQPYMESNLLVPVGSVGGQVQVSQPAVSLAQAPTASSQQAALESTQGVSQVAPPEPVSVAQPQPTQPATLVSSIDSAHSDVASGMSDGNENVPSSGGRHEGRTAKRHYRKSVRSRSRHEKTSRPKLRILNVSNKGDRVVECQLETHNRKMVTFKFDLDGDNPEEIATIMVNNDFILAIERESFVDQVREIIEKADEMLSEDVSVEPEGDQGLESLQGKDDYGFSGSQKLEGEFKQPLPASSMPQQIGIPTSSLTQVVHSAGRRFIVSPVPESRLRESKIFTSEISDTVAASTSHGPGVNLSHSASSLSLQQAFSELRHAQVAEGPNTAPPNFSHIGPTFPVVPPSMSSIAGIPTTAAAVPSISVPVTSCPLNDISTSIIQSEITVPTEKGVAGVATCTGVITSSGFPVPPASESPILSSVVSSITIPTVVSVSTTSQSVQAPTSGSVVSSIGTFPSIPVSATSASAVGSAAAPGAKSPPLLSEQSAGITTGIATLTSVSTTTPFPSTASQLSLQLSSSTSAPTLAETVVVSAHSLDKTSHSSTTGLALSHSASSSTSSPGAGVSSSISQPGGLHPLVIPSAVVSTPVLSQASGPISTPLLPQGPSIPPLVQPVANVPAVQQTLIHSQPQPALLLNQPHTHCPEIDADTQPKAPGIDDIKTLEEKLRSLFSEHSSSGAQHASVALETSLVVETSVTPGIPTTAVAPSKLMTSTTSTCLPPTSLPLGTAGLSITPLVTTGQVSTPVSTTSGVKPGTAPSKLPLTKAPVLPVGTELPAGTPSSEQLPPIPGPSLTQPVSVVAPAAVTEAGAQPQKDVSQVTEGSVPAASSGTGVFKTGRFQVSVAIDDSQKEGKTKSEDAKSVHFESSTSESSVLSSSSPESTLVKPDSNGVTIHGISSDMPDSAHKTPAAEAKSETGQPTKVGRFQVTTTANKVGRFSVSRTEDRLTEAKKEGPTASPPFMDLEQPVLPAAIPKKEKPELSEPSHLNGPSSDLEAAFLSRDVDDGSGSPHSPHQLSSKSLPIQNLSQSLSNSLNSSYMSSDNESDIEDEDLKLELRRLRDKHLKEIQDLQSRQKHEIESLYTKLGKVPPAVIIPPAAPLSGRRRRPTKSKGSKSSRISSLGSKSPQLSGNMSGQSEASVLHPQQTLHPPGNIPETGQNQLLQPLKPSPSSDNLYSAFTSDGAISVPSLSAPGQGTSSTNTVGGTVNSQAAQAQPPAMTSSRKGTFTDDLHKLVDNWARDAMNLSGRRGSKGHMNYEGPGMARKFSAPGQLCISMTSNLGGSAPISAASATSLGHFTKSMCPPQQYGFPPTPFGTQWSGTGGPAPQPLGQFQPVGTTSLQNFNISNLQKSISNPPGSNLRTT</sequence>
<feature type="compositionally biased region" description="Low complexity" evidence="13">
    <location>
        <begin position="2109"/>
        <end position="2119"/>
    </location>
</feature>
<dbReference type="FunFam" id="3.10.20.90:FF:000012">
    <property type="entry name" value="Serine/threonine-protein kinase WNK1 isoform 2"/>
    <property type="match status" value="1"/>
</dbReference>
<dbReference type="InterPro" id="IPR050588">
    <property type="entry name" value="WNK_Ser-Thr_kinase"/>
</dbReference>
<feature type="region of interest" description="Disordered" evidence="13">
    <location>
        <begin position="1"/>
        <end position="80"/>
    </location>
</feature>
<keyword evidence="5" id="KW-0723">Serine/threonine-protein kinase</keyword>
<feature type="compositionally biased region" description="Polar residues" evidence="13">
    <location>
        <begin position="1057"/>
        <end position="1073"/>
    </location>
</feature>
<dbReference type="CDD" id="cd14030">
    <property type="entry name" value="STKc_WNK1"/>
    <property type="match status" value="1"/>
</dbReference>
<evidence type="ECO:0000256" key="10">
    <source>
        <dbReference type="ARBA" id="ARBA00022840"/>
    </source>
</evidence>
<dbReference type="GO" id="GO:0005524">
    <property type="term" value="F:ATP binding"/>
    <property type="evidence" value="ECO:0007669"/>
    <property type="project" value="UniProtKB-KW"/>
</dbReference>
<feature type="region of interest" description="Disordered" evidence="13">
    <location>
        <begin position="575"/>
        <end position="696"/>
    </location>
</feature>
<organism evidence="15 16">
    <name type="scientific">Pteropus vampyrus</name>
    <name type="common">Large flying fox</name>
    <dbReference type="NCBI Taxonomy" id="132908"/>
    <lineage>
        <taxon>Eukaryota</taxon>
        <taxon>Metazoa</taxon>
        <taxon>Chordata</taxon>
        <taxon>Craniata</taxon>
        <taxon>Vertebrata</taxon>
        <taxon>Euteleostomi</taxon>
        <taxon>Mammalia</taxon>
        <taxon>Eutheria</taxon>
        <taxon>Laurasiatheria</taxon>
        <taxon>Chiroptera</taxon>
        <taxon>Yinpterochiroptera</taxon>
        <taxon>Pteropodoidea</taxon>
        <taxon>Pteropodidae</taxon>
        <taxon>Pteropodinae</taxon>
        <taxon>Pteropus</taxon>
    </lineage>
</organism>
<dbReference type="InterPro" id="IPR011009">
    <property type="entry name" value="Kinase-like_dom_sf"/>
</dbReference>
<dbReference type="Proteomes" id="UP000515202">
    <property type="component" value="Unplaced"/>
</dbReference>
<feature type="compositionally biased region" description="Basic and acidic residues" evidence="13">
    <location>
        <begin position="1936"/>
        <end position="1948"/>
    </location>
</feature>
<feature type="compositionally biased region" description="Low complexity" evidence="13">
    <location>
        <begin position="712"/>
        <end position="756"/>
    </location>
</feature>
<feature type="compositionally biased region" description="Polar residues" evidence="13">
    <location>
        <begin position="1737"/>
        <end position="1746"/>
    </location>
</feature>
<dbReference type="SUPFAM" id="SSF56112">
    <property type="entry name" value="Protein kinase-like (PK-like)"/>
    <property type="match status" value="1"/>
</dbReference>
<feature type="compositionally biased region" description="Polar residues" evidence="13">
    <location>
        <begin position="2003"/>
        <end position="2013"/>
    </location>
</feature>
<keyword evidence="9 16" id="KW-0418">Kinase</keyword>
<dbReference type="Pfam" id="PF12202">
    <property type="entry name" value="OSR1_C"/>
    <property type="match status" value="1"/>
</dbReference>
<feature type="compositionally biased region" description="Low complexity" evidence="13">
    <location>
        <begin position="591"/>
        <end position="604"/>
    </location>
</feature>
<dbReference type="SMART" id="SM00220">
    <property type="entry name" value="S_TKc"/>
    <property type="match status" value="1"/>
</dbReference>
<keyword evidence="7" id="KW-0808">Transferase</keyword>
<feature type="compositionally biased region" description="Low complexity" evidence="13">
    <location>
        <begin position="765"/>
        <end position="791"/>
    </location>
</feature>
<dbReference type="Gene3D" id="1.10.510.10">
    <property type="entry name" value="Transferase(Phosphotransferase) domain 1"/>
    <property type="match status" value="1"/>
</dbReference>
<keyword evidence="15" id="KW-1185">Reference proteome</keyword>
<name>A0A6P3QU23_PTEVA</name>
<evidence type="ECO:0000313" key="16">
    <source>
        <dbReference type="RefSeq" id="XP_011366127.1"/>
    </source>
</evidence>
<comment type="catalytic activity">
    <reaction evidence="11">
        <text>L-threonyl-[protein] + ATP = O-phospho-L-threonyl-[protein] + ADP + H(+)</text>
        <dbReference type="Rhea" id="RHEA:46608"/>
        <dbReference type="Rhea" id="RHEA-COMP:11060"/>
        <dbReference type="Rhea" id="RHEA-COMP:11605"/>
        <dbReference type="ChEBI" id="CHEBI:15378"/>
        <dbReference type="ChEBI" id="CHEBI:30013"/>
        <dbReference type="ChEBI" id="CHEBI:30616"/>
        <dbReference type="ChEBI" id="CHEBI:61977"/>
        <dbReference type="ChEBI" id="CHEBI:456216"/>
        <dbReference type="EC" id="2.7.11.1"/>
    </reaction>
</comment>
<dbReference type="PROSITE" id="PS50011">
    <property type="entry name" value="PROTEIN_KINASE_DOM"/>
    <property type="match status" value="1"/>
</dbReference>
<feature type="compositionally biased region" description="Low complexity" evidence="13">
    <location>
        <begin position="1537"/>
        <end position="1564"/>
    </location>
</feature>
<feature type="compositionally biased region" description="Low complexity" evidence="13">
    <location>
        <begin position="618"/>
        <end position="628"/>
    </location>
</feature>
<dbReference type="GeneID" id="105297259"/>
<feature type="region of interest" description="Disordered" evidence="13">
    <location>
        <begin position="1931"/>
        <end position="2044"/>
    </location>
</feature>
<dbReference type="InterPro" id="IPR000719">
    <property type="entry name" value="Prot_kinase_dom"/>
</dbReference>
<keyword evidence="8" id="KW-0547">Nucleotide-binding</keyword>
<dbReference type="FunFam" id="3.10.20.90:FF:000007">
    <property type="entry name" value="Serine/threonine-protein kinase WNK1 isoform 1"/>
    <property type="match status" value="1"/>
</dbReference>
<feature type="region of interest" description="Disordered" evidence="13">
    <location>
        <begin position="1803"/>
        <end position="1827"/>
    </location>
</feature>
<feature type="region of interest" description="Disordered" evidence="13">
    <location>
        <begin position="1536"/>
        <end position="1564"/>
    </location>
</feature>
<dbReference type="Pfam" id="PF24889">
    <property type="entry name" value="CCTL2_WNK"/>
    <property type="match status" value="1"/>
</dbReference>
<feature type="compositionally biased region" description="Low complexity" evidence="13">
    <location>
        <begin position="29"/>
        <end position="49"/>
    </location>
</feature>
<dbReference type="PROSITE" id="PS00108">
    <property type="entry name" value="PROTEIN_KINASE_ST"/>
    <property type="match status" value="1"/>
</dbReference>
<dbReference type="RefSeq" id="XP_011366127.1">
    <property type="nucleotide sequence ID" value="XM_011367825.2"/>
</dbReference>
<comment type="subcellular location">
    <subcellularLocation>
        <location evidence="2">Cytoplasm</location>
    </subcellularLocation>
</comment>
<feature type="compositionally biased region" description="Basic residues" evidence="13">
    <location>
        <begin position="1101"/>
        <end position="1121"/>
    </location>
</feature>
<gene>
    <name evidence="16" type="primary">WNK1</name>
</gene>
<dbReference type="GO" id="GO:0004674">
    <property type="term" value="F:protein serine/threonine kinase activity"/>
    <property type="evidence" value="ECO:0007669"/>
    <property type="project" value="UniProtKB-KW"/>
</dbReference>
<feature type="compositionally biased region" description="Basic and acidic residues" evidence="13">
    <location>
        <begin position="50"/>
        <end position="66"/>
    </location>
</feature>
<feature type="compositionally biased region" description="Low complexity" evidence="13">
    <location>
        <begin position="2014"/>
        <end position="2036"/>
    </location>
</feature>
<evidence type="ECO:0000256" key="7">
    <source>
        <dbReference type="ARBA" id="ARBA00022679"/>
    </source>
</evidence>
<protein>
    <recommendedName>
        <fullName evidence="3">non-specific serine/threonine protein kinase</fullName>
        <ecNumber evidence="3">2.7.11.1</ecNumber>
    </recommendedName>
</protein>
<feature type="compositionally biased region" description="Low complexity" evidence="13">
    <location>
        <begin position="1861"/>
        <end position="1879"/>
    </location>
</feature>
<keyword evidence="4" id="KW-0963">Cytoplasm</keyword>
<evidence type="ECO:0000256" key="12">
    <source>
        <dbReference type="ARBA" id="ARBA00048679"/>
    </source>
</evidence>
<proteinExistence type="predicted"/>
<evidence type="ECO:0000313" key="15">
    <source>
        <dbReference type="Proteomes" id="UP000515202"/>
    </source>
</evidence>
<feature type="compositionally biased region" description="Basic and acidic residues" evidence="13">
    <location>
        <begin position="1842"/>
        <end position="1858"/>
    </location>
</feature>
<feature type="region of interest" description="Disordered" evidence="13">
    <location>
        <begin position="1842"/>
        <end position="1919"/>
    </location>
</feature>
<evidence type="ECO:0000256" key="13">
    <source>
        <dbReference type="SAM" id="MobiDB-lite"/>
    </source>
</evidence>